<evidence type="ECO:0000256" key="1">
    <source>
        <dbReference type="SAM" id="Phobius"/>
    </source>
</evidence>
<dbReference type="EMBL" id="SLXU01000001">
    <property type="protein sequence ID" value="TCP63296.1"/>
    <property type="molecule type" value="Genomic_DNA"/>
</dbReference>
<dbReference type="OrthoDB" id="9804804at2"/>
<keyword evidence="4" id="KW-1185">Reference proteome</keyword>
<name>A0A4V2SWR9_9RHOB</name>
<dbReference type="Pfam" id="PF11127">
    <property type="entry name" value="YgaP-like_TM"/>
    <property type="match status" value="1"/>
</dbReference>
<keyword evidence="1" id="KW-0812">Transmembrane</keyword>
<sequence length="64" mass="7083">MFKQNVGGMDRTARIVIGAVMLLMWAFLTDPSWIWLLGIVPLATGLMKSCPLYNVIGLNTCPKD</sequence>
<dbReference type="InterPro" id="IPR021309">
    <property type="entry name" value="YgaP-like_TM"/>
</dbReference>
<feature type="transmembrane region" description="Helical" evidence="1">
    <location>
        <begin position="34"/>
        <end position="56"/>
    </location>
</feature>
<dbReference type="RefSeq" id="WP_132950224.1">
    <property type="nucleotide sequence ID" value="NZ_SLXU01000001.1"/>
</dbReference>
<comment type="caution">
    <text evidence="3">The sequence shown here is derived from an EMBL/GenBank/DDBJ whole genome shotgun (WGS) entry which is preliminary data.</text>
</comment>
<reference evidence="3 4" key="1">
    <citation type="submission" date="2019-03" db="EMBL/GenBank/DDBJ databases">
        <title>Genomic Encyclopedia of Type Strains, Phase IV (KMG-IV): sequencing the most valuable type-strain genomes for metagenomic binning, comparative biology and taxonomic classification.</title>
        <authorList>
            <person name="Goeker M."/>
        </authorList>
    </citation>
    <scope>NUCLEOTIDE SEQUENCE [LARGE SCALE GENOMIC DNA]</scope>
    <source>
        <strain evidence="3 4">DSM 24766</strain>
    </source>
</reference>
<protein>
    <submittedName>
        <fullName evidence="3">DUF2892 family protein</fullName>
    </submittedName>
</protein>
<keyword evidence="1" id="KW-0472">Membrane</keyword>
<evidence type="ECO:0000313" key="4">
    <source>
        <dbReference type="Proteomes" id="UP000295050"/>
    </source>
</evidence>
<dbReference type="Proteomes" id="UP000295050">
    <property type="component" value="Unassembled WGS sequence"/>
</dbReference>
<organism evidence="3 4">
    <name type="scientific">Rhodovulum bhavnagarense</name>
    <dbReference type="NCBI Taxonomy" id="992286"/>
    <lineage>
        <taxon>Bacteria</taxon>
        <taxon>Pseudomonadati</taxon>
        <taxon>Pseudomonadota</taxon>
        <taxon>Alphaproteobacteria</taxon>
        <taxon>Rhodobacterales</taxon>
        <taxon>Paracoccaceae</taxon>
        <taxon>Rhodovulum</taxon>
    </lineage>
</organism>
<proteinExistence type="predicted"/>
<gene>
    <name evidence="3" type="ORF">EV663_101564</name>
</gene>
<dbReference type="AlphaFoldDB" id="A0A4V2SWR9"/>
<accession>A0A4V2SWR9</accession>
<evidence type="ECO:0000313" key="3">
    <source>
        <dbReference type="EMBL" id="TCP63296.1"/>
    </source>
</evidence>
<feature type="domain" description="Inner membrane protein YgaP-like transmembrane" evidence="2">
    <location>
        <begin position="3"/>
        <end position="63"/>
    </location>
</feature>
<keyword evidence="1" id="KW-1133">Transmembrane helix</keyword>
<feature type="transmembrane region" description="Helical" evidence="1">
    <location>
        <begin position="12"/>
        <end position="28"/>
    </location>
</feature>
<evidence type="ECO:0000259" key="2">
    <source>
        <dbReference type="Pfam" id="PF11127"/>
    </source>
</evidence>